<dbReference type="InterPro" id="IPR008619">
    <property type="entry name" value="Filamentous_hemagglutn_rpt"/>
</dbReference>
<gene>
    <name evidence="3" type="ORF">JMUB3935_0465</name>
</gene>
<dbReference type="Pfam" id="PF05594">
    <property type="entry name" value="Fil_haemagg"/>
    <property type="match status" value="5"/>
</dbReference>
<dbReference type="EMBL" id="AP019840">
    <property type="protein sequence ID" value="BBM51498.1"/>
    <property type="molecule type" value="Genomic_DNA"/>
</dbReference>
<proteinExistence type="predicted"/>
<dbReference type="NCBIfam" id="TIGR01731">
    <property type="entry name" value="fil_hemag_20aa"/>
    <property type="match status" value="9"/>
</dbReference>
<organism evidence="3 4">
    <name type="scientific">Leptotrichia trevisanii</name>
    <dbReference type="NCBI Taxonomy" id="109328"/>
    <lineage>
        <taxon>Bacteria</taxon>
        <taxon>Fusobacteriati</taxon>
        <taxon>Fusobacteriota</taxon>
        <taxon>Fusobacteriia</taxon>
        <taxon>Fusobacteriales</taxon>
        <taxon>Leptotrichiaceae</taxon>
        <taxon>Leptotrichia</taxon>
    </lineage>
</organism>
<dbReference type="InterPro" id="IPR025157">
    <property type="entry name" value="Hemagglutinin_rpt"/>
</dbReference>
<evidence type="ECO:0000256" key="1">
    <source>
        <dbReference type="SAM" id="Coils"/>
    </source>
</evidence>
<feature type="compositionally biased region" description="Basic and acidic residues" evidence="2">
    <location>
        <begin position="183"/>
        <end position="192"/>
    </location>
</feature>
<name>A0A510KII9_9FUSO</name>
<protein>
    <submittedName>
        <fullName evidence="3">Uncharacterized protein</fullName>
    </submittedName>
</protein>
<feature type="coiled-coil region" evidence="1">
    <location>
        <begin position="1825"/>
        <end position="1897"/>
    </location>
</feature>
<accession>A0A510KII9</accession>
<dbReference type="RefSeq" id="WP_146995982.1">
    <property type="nucleotide sequence ID" value="NZ_AP019840.1"/>
</dbReference>
<reference evidence="3 4" key="1">
    <citation type="submission" date="2019-07" db="EMBL/GenBank/DDBJ databases">
        <title>Complete Genome Sequence of Leptotrichia trevisanii Strain JMUB3935.</title>
        <authorList>
            <person name="Watanabe S."/>
            <person name="Cui L."/>
        </authorList>
    </citation>
    <scope>NUCLEOTIDE SEQUENCE [LARGE SCALE GENOMIC DNA]</scope>
    <source>
        <strain evidence="3 4">JMUB3935</strain>
    </source>
</reference>
<keyword evidence="1" id="KW-0175">Coiled coil</keyword>
<evidence type="ECO:0000313" key="4">
    <source>
        <dbReference type="Proteomes" id="UP000321378"/>
    </source>
</evidence>
<dbReference type="InterPro" id="IPR010069">
    <property type="entry name" value="CdiA_FHA1_rpt"/>
</dbReference>
<dbReference type="GO" id="GO:0003824">
    <property type="term" value="F:catalytic activity"/>
    <property type="evidence" value="ECO:0007669"/>
    <property type="project" value="UniProtKB-ARBA"/>
</dbReference>
<evidence type="ECO:0000256" key="2">
    <source>
        <dbReference type="SAM" id="MobiDB-lite"/>
    </source>
</evidence>
<evidence type="ECO:0000313" key="3">
    <source>
        <dbReference type="EMBL" id="BBM51498.1"/>
    </source>
</evidence>
<dbReference type="Proteomes" id="UP000321378">
    <property type="component" value="Chromosome"/>
</dbReference>
<dbReference type="Pfam" id="PF13332">
    <property type="entry name" value="Fil_haemagg_2"/>
    <property type="match status" value="1"/>
</dbReference>
<sequence length="2198" mass="238897">MKLVGNRIDNFSGVVKGSGNLDIAVSSLNNERGNILSGGKASIKADDFNNREGVALSAGKMEVSSKNIDNRKGNIISQDEANISSDKIDNREGNIQSDGKLEIASKDMNNKKGNILGGKETAIRSDKINNIIGNIQSAGNVMIRSKNLDNEKGNIVSGGAVRIDSDRIDNRKGNILGSGKTDVSSKDTDNREGSILSEDDIEIRSDKINNILGKVKGNGKIDVKAKTLDNKNGEITGIDDVNVESTKLNNDEGKISSINSGVSVKSDDASNVRGIIESLTKTAVNVGHISNAGGKIVSEGIVELNTPSEYTYEGTVEGKVLTAINGGKITVNDRIERSGALELIAQNGITLNNDVAARILSLQTNSDFDNNHLLKGNEYLSIKANNVTNSGQMLSDKYVYVKADGRLVNGLTGRIVSNGDSFLEAQAIENNRGNILANGTLTMIADTLIRNDLGRIHSGTGTYGVVRNGRFENIGQSNVEIIENVNSSLGVSGVPSRTGRFRTRSPRVQNILNDRPTYTMNASSESSDITSDGFIALDVNGDVINRDAGNIEAKGIAQIKANNVYNISRMATSQDGNTVLVGAGGRIAGSEVYLDVAGKVVNGIEDSRGNTYRREDGVLVDNRNVVSAGQSMIAGTNQTAIKAGSVINTAQIGESGKGATFIDTQGTVANTAMGGNAAKIEGSTVVIDGKGGVTNTGSVIEGTKGTQVVSSNGQVINESTVQSETVYRNVTERKGLLRLLTETAPQIDRVTESIRNVGKIESSNGLVYVEGDRGVINVAANLRGAEGTYLVGKNGTIEDRTISLKDLRHNAVETKTETREVHKAGLGRRSRGAARTEEVQVQTRWDIVDRTDTVSGILGMGKNTVLEGKDIVLASSDLRGTEDIVLNAKNYILMLSTVNSEHKHRTQTHTKRRWHGGKKTTTENWTEDNEYANNVDITTDGNILLNYHGAGAPADNRGIFAQGVNFNAKGQVLGFSEGNIYLQGTKDRLNSVYTSKTKKSFAGIGYGKSSDYVNTYRERYRLGQLYGDAGITYDADGKLRVEGVDIQSSGKTFFRGKMGTQFLPGIENGHRYEEHKSSGLKGSLGLSWSGLSAGVGYEKSVDRIAETTKTVVPNRMNVAGEAVIETEKGSIDFYPTTGAVGKLVFNANGNEINILDMQNERTYDRQTQRSYVGIGANLGIPVVSSLQQVWEAGRGLRHARSREDYINGGSRLASAGAGTLASYGELFTNPISSGVSLNYSNSRSSQHREESVSVGSNLYVANGVEYNGSNLHTRGLNIQNDGDTVYNLTGSIIKEAGKSTIRETSSSTGYGISLARGLTDGKGTINPLKSSNITASVNASEYRGRNNGVYYANNKDVTKGNSHYNVAGDVKITGVDVKTGSVSGTVGGNTTVESVQDEFNSEGRGYSTGISAGIGKGFDKNNPRGYGVNLSSVSAGHTRTDVEQRITRNVTEFTAGAGFLDVKGTVKQVGSLIDGNFTLNSGGYEHEDLKDIDKSRTVGINVTVYPNVSYSQRDRNGNQVYMDGSNPKKTGTAVKTGLTYGETDKTREILATVGAGVTMNQDLEGVNRDPSRQTTEFEGREFKPVNVDLLAEYWATQAGQGKLRDMLENAERTTDGIRRVLTTRDENGNLNILKSVEAESAVQKFMRIGYVDTKGKTQQQVKQELESRFGSLAKKGVKVYFYGEKDVDTSKMDENTRAKLDADGFAVTKDGTVWINKEHVDSGKVIDFNTLTQHEISHILFGEDSEYQAQYVEKAYGEFLKDVQNSGYGQDSQGIIDYKMSMLNDEDKKTFNSYVFNMIQRHGELTTDLITLKRKMNECRSFGCVEDYSRRIHNAEVTLKKFSANQRSAEANYKRRKIEKKKNKTVNDNAEIKKLKTEEVKNKLKEKELDLEFISETKYVIKNLERELKLYNYPPELKKALENRLERLKNIDNSGTTFSRGLLSGALFSSIGKFAGEFGMRGNILFMYLANPIPMNQSEKTWLEMRDFLKSYTPNEAMYYLKHYPEYYVYAGIGNRISYERNEGPHDENRVVNFYANPKEATAEVFGSIMGSILMLGVNPPRKTVNFYTEGPKAIYVNDGTPGGTSITEQTRVVDFKRDLLWIRDNNFSTGNMSLRALAPGGKVLYENNFSGTNALMQIGNTVKNAGGTIPLIGYNGSIPSNPLVNGQTQVSNITKSLFENTTSYTSKTLMLQKIITI</sequence>
<feature type="region of interest" description="Disordered" evidence="2">
    <location>
        <begin position="174"/>
        <end position="193"/>
    </location>
</feature>